<dbReference type="InterPro" id="IPR050688">
    <property type="entry name" value="Zinc_finger/UBP_domain"/>
</dbReference>
<feature type="compositionally biased region" description="Polar residues" evidence="6">
    <location>
        <begin position="124"/>
        <end position="152"/>
    </location>
</feature>
<feature type="region of interest" description="Disordered" evidence="6">
    <location>
        <begin position="992"/>
        <end position="1021"/>
    </location>
</feature>
<accession>A0AAW0X1B5</accession>
<feature type="compositionally biased region" description="Pro residues" evidence="6">
    <location>
        <begin position="100"/>
        <end position="109"/>
    </location>
</feature>
<dbReference type="InterPro" id="IPR001214">
    <property type="entry name" value="SET_dom"/>
</dbReference>
<evidence type="ECO:0000256" key="6">
    <source>
        <dbReference type="SAM" id="MobiDB-lite"/>
    </source>
</evidence>
<reference evidence="9 10" key="1">
    <citation type="journal article" date="2024" name="BMC Genomics">
        <title>Genome assembly of redclaw crayfish (Cherax quadricarinatus) provides insights into its immune adaptation and hypoxia tolerance.</title>
        <authorList>
            <person name="Liu Z."/>
            <person name="Zheng J."/>
            <person name="Li H."/>
            <person name="Fang K."/>
            <person name="Wang S."/>
            <person name="He J."/>
            <person name="Zhou D."/>
            <person name="Weng S."/>
            <person name="Chi M."/>
            <person name="Gu Z."/>
            <person name="He J."/>
            <person name="Li F."/>
            <person name="Wang M."/>
        </authorList>
    </citation>
    <scope>NUCLEOTIDE SEQUENCE [LARGE SCALE GENOMIC DNA]</scope>
    <source>
        <strain evidence="9">ZL_2023a</strain>
    </source>
</reference>
<feature type="compositionally biased region" description="Acidic residues" evidence="6">
    <location>
        <begin position="1"/>
        <end position="14"/>
    </location>
</feature>
<dbReference type="PROSITE" id="PS50280">
    <property type="entry name" value="SET"/>
    <property type="match status" value="1"/>
</dbReference>
<evidence type="ECO:0000256" key="3">
    <source>
        <dbReference type="ARBA" id="ARBA00022771"/>
    </source>
</evidence>
<dbReference type="GO" id="GO:0008276">
    <property type="term" value="F:protein methyltransferase activity"/>
    <property type="evidence" value="ECO:0007669"/>
    <property type="project" value="UniProtKB-ARBA"/>
</dbReference>
<dbReference type="PROSITE" id="PS50157">
    <property type="entry name" value="ZINC_FINGER_C2H2_2"/>
    <property type="match status" value="9"/>
</dbReference>
<feature type="compositionally biased region" description="Basic and acidic residues" evidence="6">
    <location>
        <begin position="1002"/>
        <end position="1013"/>
    </location>
</feature>
<evidence type="ECO:0000256" key="5">
    <source>
        <dbReference type="PROSITE-ProRule" id="PRU00042"/>
    </source>
</evidence>
<comment type="caution">
    <text evidence="9">The sequence shown here is derived from an EMBL/GenBank/DDBJ whole genome shotgun (WGS) entry which is preliminary data.</text>
</comment>
<feature type="domain" description="C2H2-type" evidence="7">
    <location>
        <begin position="866"/>
        <end position="893"/>
    </location>
</feature>
<keyword evidence="4" id="KW-0862">Zinc</keyword>
<keyword evidence="10" id="KW-1185">Reference proteome</keyword>
<evidence type="ECO:0000259" key="8">
    <source>
        <dbReference type="PROSITE" id="PS50280"/>
    </source>
</evidence>
<dbReference type="InterPro" id="IPR046341">
    <property type="entry name" value="SET_dom_sf"/>
</dbReference>
<feature type="region of interest" description="Disordered" evidence="6">
    <location>
        <begin position="91"/>
        <end position="162"/>
    </location>
</feature>
<name>A0AAW0X1B5_CHEQU</name>
<evidence type="ECO:0000256" key="2">
    <source>
        <dbReference type="ARBA" id="ARBA00022737"/>
    </source>
</evidence>
<evidence type="ECO:0000313" key="10">
    <source>
        <dbReference type="Proteomes" id="UP001445076"/>
    </source>
</evidence>
<feature type="region of interest" description="Disordered" evidence="6">
    <location>
        <begin position="174"/>
        <end position="211"/>
    </location>
</feature>
<sequence length="1414" mass="154064">MDPEEETSDDDSDDNLVPTEQMQLTVMGHGDEISTSEVGLQHSDDSQDVALLVSPQGMFTSGRASANRFIEHFSLSLSHFSSNALDASLSGVVGEQRSPPNTPPPPDPGPYLNDPLDIPRPSTPRITSRQVSIQGDQARDQPSTSSTHNMTNPGVLGSSLPLLNITSGLPGCSTASDTDHLSDSGGSGELGDTSGRIESDSRGLGSASRGLEPLVSLSSSATNTIDNDSLTGNAGSQDLDQLSQSYVLELNDDSSVGSENALSSGSIGKDDLVDEGLDQRNFESLPTSHQSLLDPKRLTEDSLNSSLSLSLASSEPSRVLETDVAVPGPSHQSTMTQHLLPSQPDQVSLLVGGGDDSTDGALLMMVSSDSHSMHSNLSIEKQIEQGEASNLVPSLRPSALQSVQSARVKNTAKGLANDEPNGRGENEVNSATGQEVEAGFIGADFWCGECEQTYAHECPQHHLQDESGKPTKTQAWVSLPTQQLVIPKISSTKDCGECEEIHGQDCSQHHVQAISDKPVRTRAWASLPAQHLLIRKIPNTEDFGVFARKSIPKRTQFGPLEGVVKTEASETPHGLVFTISSGEKVLYIDTSDEGSSNWMRFVRKATTFLEQNCVVMQTDGSLFFLTTSDIVPRAELRIGYSKQYADKRNLHILEPTEEEIKFLDSLKKSWPCYECDEGFESSAELQQHLICHDEEIGEVERKKRRRIKTRRPRGNGENEAGMKRLIKRIKVCGEGNSIASTSEAGAGGSDSGLVENSIQHSQCLICSLVFTMPEVLRIHQQIHERTDIKEEDASAITLKEEDKTCPQCIKVFETDVELSCHVEEHGFHLPVQTKPYKCDFCYKSFLRLERLEAHTAVHGNEAEKPFRCNLCLRRFCSNAALNTHIKFHTEGSKGYDCPICREGFFSVASLKAHVSTHCINGKYECPTCNKVFPTYSKIRRHIRSYHAVMPHTCSVCSKEMPSIDKLKIHMLSHSDRRDFLCPDCGKRFKRKDKLREHSKRMHSTEREARDSKSVPKAPPKFVPKVDPTDYKQFVYKCHTCLLGFKRRGMLVNHLAKRHPSVDLTSVPELNQPILKATRCYYCQYCDKMYRSSSKRKLHILKYHPGAELPPPSTTHNEGESGEGPSFSQTVGATTTYPHPCKWCYRQYTSRARLVRHQRHQHPVLCADSPSHKDYAPDVPESAVSNVDPLLEAPDGLSGELALRGQLVTDGSLLRTPRLVSLARGEPSTSGAAGTEDDLLTQAMGEITPLASGEQYVRLVGTGTESQQVMVGPTQTARPLLVRSDGGQQGAALTLVTADSPDTVTFSIPSGQFISLIPGLSVTGTASAVTSTSRSLANGGASVNIHTVDAQEGVGSSGGLQSECVSTMRMTSALGSLNDNEAEAVEQVVLAAHQPPSPSNSVVWQQALTFTSAPT</sequence>
<keyword evidence="2" id="KW-0677">Repeat</keyword>
<dbReference type="Gene3D" id="2.170.270.10">
    <property type="entry name" value="SET domain"/>
    <property type="match status" value="1"/>
</dbReference>
<dbReference type="InterPro" id="IPR013087">
    <property type="entry name" value="Znf_C2H2_type"/>
</dbReference>
<dbReference type="EMBL" id="JARKIK010000040">
    <property type="protein sequence ID" value="KAK8738161.1"/>
    <property type="molecule type" value="Genomic_DNA"/>
</dbReference>
<dbReference type="GO" id="GO:0008270">
    <property type="term" value="F:zinc ion binding"/>
    <property type="evidence" value="ECO:0007669"/>
    <property type="project" value="UniProtKB-KW"/>
</dbReference>
<protein>
    <recommendedName>
        <fullName evidence="11">PR domain zinc finger protein 10</fullName>
    </recommendedName>
</protein>
<dbReference type="SUPFAM" id="SSF82199">
    <property type="entry name" value="SET domain"/>
    <property type="match status" value="1"/>
</dbReference>
<feature type="domain" description="C2H2-type" evidence="7">
    <location>
        <begin position="1138"/>
        <end position="1161"/>
    </location>
</feature>
<dbReference type="Pfam" id="PF21549">
    <property type="entry name" value="PRDM2_PR"/>
    <property type="match status" value="1"/>
</dbReference>
<dbReference type="Proteomes" id="UP001445076">
    <property type="component" value="Unassembled WGS sequence"/>
</dbReference>
<dbReference type="PROSITE" id="PS00028">
    <property type="entry name" value="ZINC_FINGER_C2H2_1"/>
    <property type="match status" value="10"/>
</dbReference>
<feature type="region of interest" description="Disordered" evidence="6">
    <location>
        <begin position="1"/>
        <end position="20"/>
    </location>
</feature>
<proteinExistence type="predicted"/>
<dbReference type="Gene3D" id="3.30.160.60">
    <property type="entry name" value="Classic Zinc Finger"/>
    <property type="match status" value="6"/>
</dbReference>
<keyword evidence="3 5" id="KW-0863">Zinc-finger</keyword>
<organism evidence="9 10">
    <name type="scientific">Cherax quadricarinatus</name>
    <name type="common">Australian red claw crayfish</name>
    <dbReference type="NCBI Taxonomy" id="27406"/>
    <lineage>
        <taxon>Eukaryota</taxon>
        <taxon>Metazoa</taxon>
        <taxon>Ecdysozoa</taxon>
        <taxon>Arthropoda</taxon>
        <taxon>Crustacea</taxon>
        <taxon>Multicrustacea</taxon>
        <taxon>Malacostraca</taxon>
        <taxon>Eumalacostraca</taxon>
        <taxon>Eucarida</taxon>
        <taxon>Decapoda</taxon>
        <taxon>Pleocyemata</taxon>
        <taxon>Astacidea</taxon>
        <taxon>Parastacoidea</taxon>
        <taxon>Parastacidae</taxon>
        <taxon>Cherax</taxon>
    </lineage>
</organism>
<dbReference type="PANTHER" id="PTHR24403">
    <property type="entry name" value="ZINC FINGER PROTEIN"/>
    <property type="match status" value="1"/>
</dbReference>
<feature type="domain" description="C2H2-type" evidence="7">
    <location>
        <begin position="979"/>
        <end position="1007"/>
    </location>
</feature>
<feature type="domain" description="C2H2-type" evidence="7">
    <location>
        <begin position="836"/>
        <end position="863"/>
    </location>
</feature>
<keyword evidence="1" id="KW-0479">Metal-binding</keyword>
<dbReference type="SUPFAM" id="SSF57667">
    <property type="entry name" value="beta-beta-alpha zinc fingers"/>
    <property type="match status" value="5"/>
</dbReference>
<dbReference type="GO" id="GO:0010468">
    <property type="term" value="P:regulation of gene expression"/>
    <property type="evidence" value="ECO:0007669"/>
    <property type="project" value="TreeGrafter"/>
</dbReference>
<feature type="domain" description="SET" evidence="8">
    <location>
        <begin position="530"/>
        <end position="641"/>
    </location>
</feature>
<feature type="domain" description="C2H2-type" evidence="7">
    <location>
        <begin position="670"/>
        <end position="697"/>
    </location>
</feature>
<evidence type="ECO:0000256" key="1">
    <source>
        <dbReference type="ARBA" id="ARBA00022723"/>
    </source>
</evidence>
<dbReference type="GO" id="GO:0008170">
    <property type="term" value="F:N-methyltransferase activity"/>
    <property type="evidence" value="ECO:0007669"/>
    <property type="project" value="UniProtKB-ARBA"/>
</dbReference>
<dbReference type="PANTHER" id="PTHR24403:SF67">
    <property type="entry name" value="FI01116P-RELATED"/>
    <property type="match status" value="1"/>
</dbReference>
<feature type="region of interest" description="Disordered" evidence="6">
    <location>
        <begin position="1103"/>
        <end position="1130"/>
    </location>
</feature>
<evidence type="ECO:0000259" key="7">
    <source>
        <dbReference type="PROSITE" id="PS50157"/>
    </source>
</evidence>
<dbReference type="SMART" id="SM00355">
    <property type="entry name" value="ZnF_C2H2"/>
    <property type="match status" value="12"/>
</dbReference>
<feature type="compositionally biased region" description="Basic residues" evidence="6">
    <location>
        <begin position="992"/>
        <end position="1001"/>
    </location>
</feature>
<feature type="region of interest" description="Disordered" evidence="6">
    <location>
        <begin position="402"/>
        <end position="429"/>
    </location>
</feature>
<dbReference type="GO" id="GO:0005634">
    <property type="term" value="C:nucleus"/>
    <property type="evidence" value="ECO:0007669"/>
    <property type="project" value="TreeGrafter"/>
</dbReference>
<feature type="domain" description="C2H2-type" evidence="7">
    <location>
        <begin position="923"/>
        <end position="947"/>
    </location>
</feature>
<dbReference type="Pfam" id="PF00096">
    <property type="entry name" value="zf-C2H2"/>
    <property type="match status" value="2"/>
</dbReference>
<evidence type="ECO:0000256" key="4">
    <source>
        <dbReference type="ARBA" id="ARBA00022833"/>
    </source>
</evidence>
<evidence type="ECO:0000313" key="9">
    <source>
        <dbReference type="EMBL" id="KAK8738161.1"/>
    </source>
</evidence>
<dbReference type="FunFam" id="3.30.160.60:FF:001316">
    <property type="entry name" value="PR domain zinc finger protein 10"/>
    <property type="match status" value="1"/>
</dbReference>
<gene>
    <name evidence="9" type="ORF">OTU49_004078</name>
</gene>
<dbReference type="InterPro" id="IPR036236">
    <property type="entry name" value="Znf_C2H2_sf"/>
</dbReference>
<feature type="domain" description="C2H2-type" evidence="7">
    <location>
        <begin position="895"/>
        <end position="917"/>
    </location>
</feature>
<dbReference type="GO" id="GO:0008757">
    <property type="term" value="F:S-adenosylmethionine-dependent methyltransferase activity"/>
    <property type="evidence" value="ECO:0007669"/>
    <property type="project" value="UniProtKB-ARBA"/>
</dbReference>
<feature type="domain" description="C2H2-type" evidence="7">
    <location>
        <begin position="1080"/>
        <end position="1108"/>
    </location>
</feature>
<evidence type="ECO:0008006" key="11">
    <source>
        <dbReference type="Google" id="ProtNLM"/>
    </source>
</evidence>
<feature type="domain" description="C2H2-type" evidence="7">
    <location>
        <begin position="951"/>
        <end position="978"/>
    </location>
</feature>
<dbReference type="Pfam" id="PF13912">
    <property type="entry name" value="zf-C2H2_6"/>
    <property type="match status" value="1"/>
</dbReference>